<feature type="compositionally biased region" description="Low complexity" evidence="1">
    <location>
        <begin position="386"/>
        <end position="403"/>
    </location>
</feature>
<feature type="domain" description="ATPase AAA-type core" evidence="2">
    <location>
        <begin position="602"/>
        <end position="733"/>
    </location>
</feature>
<dbReference type="InterPro" id="IPR027417">
    <property type="entry name" value="P-loop_NTPase"/>
</dbReference>
<dbReference type="PANTHER" id="PTHR14690">
    <property type="entry name" value="IQ MOTIF CONTAINING WITH AAA DOMAIN 1"/>
    <property type="match status" value="1"/>
</dbReference>
<sequence length="857" mass="97683">MANSLCDELWAKCQDQLELVVQDDTDWTQRSRSSTEGGGGAGKRERASEVRGRLAGLYVRYVDCANRLEDCHDQCLQPQKRELLRRLLDGCLGRVLELKHELVEVELSEHAWARDQALLLGGRLEEEAASRLTPEQVESRIPRYFRRERAREIAERRQLIERTLRALGHLEDRTEKRIMTERAAVRLIQAHERARQGRVRFQFMKEILDMKERSSIRAAEAKDARDPLVAERSALLIQRVWRGWRARARVRQRKLDEMALIGMLPPAQQLTETGRKLERITRDRYELQDSYQAEYEQLKVEVKRRIKTERSAIMEEQMRAEIRAWIGAHYRQTGKIPDIPSAENGGSRLIFSRQDTESSLSKSTGVSSSKDGGGAGGSKKSRKSASKAGNADADQQQQQAQAESEAESEMGYFRPQPSNHLAELARASQEYREIWRGKDESANTAQTAYLDMIAAAAEREVEREVRLEVDQALRADVEALQAALDRDRGYKGKRGAAAKKSQKRARRSGKKNKRKKEKDLTPDRTTESLLEELLEQGIVRTYPEIELDSYQGQCSYGEFHLGQRGKDPLPAIGDIRQLIREYCILPLGSEPLRETTPLVRSVLLAGPRGSGKRMLVNAVCHELGATLFDLTPANLAGKYPGKSGLVMLLHLISKVSRLLQPSVIFMEGAEKPFVKKVPKTDRTDPKRLKKDLAKLVKGIGPEDRVIVIGTSRSPWEADQKLMYQAYDKVIYVPRPDYGSMSRVWKGLLYRYSGLSREFDTSAMARLCDGFTIGTVVEAINEVMTTKRMVQLKVRPLTHIELINALSTREPVYKEEEDTFLNWYSKTPTCRKKQRSIELELAREEEANEKRKKKGTKK</sequence>
<evidence type="ECO:0000259" key="2">
    <source>
        <dbReference type="Pfam" id="PF00004"/>
    </source>
</evidence>
<feature type="compositionally biased region" description="Low complexity" evidence="1">
    <location>
        <begin position="358"/>
        <end position="370"/>
    </location>
</feature>
<dbReference type="EMBL" id="JBJJXI010000020">
    <property type="protein sequence ID" value="KAL3405557.1"/>
    <property type="molecule type" value="Genomic_DNA"/>
</dbReference>
<organism evidence="3 4">
    <name type="scientific">Trichogramma kaykai</name>
    <dbReference type="NCBI Taxonomy" id="54128"/>
    <lineage>
        <taxon>Eukaryota</taxon>
        <taxon>Metazoa</taxon>
        <taxon>Ecdysozoa</taxon>
        <taxon>Arthropoda</taxon>
        <taxon>Hexapoda</taxon>
        <taxon>Insecta</taxon>
        <taxon>Pterygota</taxon>
        <taxon>Neoptera</taxon>
        <taxon>Endopterygota</taxon>
        <taxon>Hymenoptera</taxon>
        <taxon>Apocrita</taxon>
        <taxon>Proctotrupomorpha</taxon>
        <taxon>Chalcidoidea</taxon>
        <taxon>Trichogrammatidae</taxon>
        <taxon>Trichogramma</taxon>
    </lineage>
</organism>
<accession>A0ABD2XK23</accession>
<dbReference type="PROSITE" id="PS50096">
    <property type="entry name" value="IQ"/>
    <property type="match status" value="1"/>
</dbReference>
<gene>
    <name evidence="3" type="ORF">TKK_001940</name>
</gene>
<feature type="compositionally biased region" description="Basic and acidic residues" evidence="1">
    <location>
        <begin position="517"/>
        <end position="526"/>
    </location>
</feature>
<evidence type="ECO:0000256" key="1">
    <source>
        <dbReference type="SAM" id="MobiDB-lite"/>
    </source>
</evidence>
<dbReference type="InterPro" id="IPR052267">
    <property type="entry name" value="N-DRC_Component"/>
</dbReference>
<name>A0ABD2XK23_9HYME</name>
<dbReference type="SMART" id="SM00015">
    <property type="entry name" value="IQ"/>
    <property type="match status" value="2"/>
</dbReference>
<proteinExistence type="predicted"/>
<dbReference type="Pfam" id="PF00004">
    <property type="entry name" value="AAA"/>
    <property type="match status" value="1"/>
</dbReference>
<dbReference type="SUPFAM" id="SSF52540">
    <property type="entry name" value="P-loop containing nucleoside triphosphate hydrolases"/>
    <property type="match status" value="1"/>
</dbReference>
<protein>
    <recommendedName>
        <fullName evidence="2">ATPase AAA-type core domain-containing protein</fullName>
    </recommendedName>
</protein>
<dbReference type="InterPro" id="IPR003959">
    <property type="entry name" value="ATPase_AAA_core"/>
</dbReference>
<reference evidence="3 4" key="1">
    <citation type="journal article" date="2024" name="bioRxiv">
        <title>A reference genome for Trichogramma kaykai: A tiny desert-dwelling parasitoid wasp with competing sex-ratio distorters.</title>
        <authorList>
            <person name="Culotta J."/>
            <person name="Lindsey A.R."/>
        </authorList>
    </citation>
    <scope>NUCLEOTIDE SEQUENCE [LARGE SCALE GENOMIC DNA]</scope>
    <source>
        <strain evidence="3 4">KSX58</strain>
    </source>
</reference>
<comment type="caution">
    <text evidence="3">The sequence shown here is derived from an EMBL/GenBank/DDBJ whole genome shotgun (WGS) entry which is preliminary data.</text>
</comment>
<dbReference type="AlphaFoldDB" id="A0ABD2XK23"/>
<feature type="region of interest" description="Disordered" evidence="1">
    <location>
        <begin position="354"/>
        <end position="415"/>
    </location>
</feature>
<feature type="compositionally biased region" description="Basic residues" evidence="1">
    <location>
        <begin position="491"/>
        <end position="516"/>
    </location>
</feature>
<dbReference type="Proteomes" id="UP001627154">
    <property type="component" value="Unassembled WGS sequence"/>
</dbReference>
<feature type="region of interest" description="Disordered" evidence="1">
    <location>
        <begin position="488"/>
        <end position="526"/>
    </location>
</feature>
<dbReference type="Gene3D" id="1.10.8.60">
    <property type="match status" value="1"/>
</dbReference>
<evidence type="ECO:0000313" key="4">
    <source>
        <dbReference type="Proteomes" id="UP001627154"/>
    </source>
</evidence>
<dbReference type="Gene3D" id="3.40.50.300">
    <property type="entry name" value="P-loop containing nucleotide triphosphate hydrolases"/>
    <property type="match status" value="1"/>
</dbReference>
<feature type="region of interest" description="Disordered" evidence="1">
    <location>
        <begin position="28"/>
        <end position="47"/>
    </location>
</feature>
<dbReference type="PANTHER" id="PTHR14690:SF0">
    <property type="entry name" value="IQ MOTIF CONTAINING WITH AAA DOMAIN 1"/>
    <property type="match status" value="1"/>
</dbReference>
<evidence type="ECO:0000313" key="3">
    <source>
        <dbReference type="EMBL" id="KAL3405557.1"/>
    </source>
</evidence>
<dbReference type="InterPro" id="IPR000048">
    <property type="entry name" value="IQ_motif_EF-hand-BS"/>
</dbReference>
<keyword evidence="4" id="KW-1185">Reference proteome</keyword>